<name>A0A7G1I702_MYCKA</name>
<gene>
    <name evidence="2" type="ORF">NIIDMKKI_19530</name>
</gene>
<reference evidence="2 3" key="1">
    <citation type="submission" date="2020-07" db="EMBL/GenBank/DDBJ databases">
        <title>Mycobacterium kansasii (former subtype) with zoonotic potential isolated from diseased indoor pet cat, Japan.</title>
        <authorList>
            <person name="Fukano H."/>
            <person name="Terazono T."/>
            <person name="Hoshino Y."/>
        </authorList>
    </citation>
    <scope>NUCLEOTIDE SEQUENCE [LARGE SCALE GENOMIC DNA]</scope>
    <source>
        <strain evidence="2 3">Kuro-I</strain>
    </source>
</reference>
<proteinExistence type="predicted"/>
<dbReference type="Proteomes" id="UP000516380">
    <property type="component" value="Chromosome"/>
</dbReference>
<dbReference type="EMBL" id="AP023343">
    <property type="protein sequence ID" value="BCI86747.1"/>
    <property type="molecule type" value="Genomic_DNA"/>
</dbReference>
<keyword evidence="3" id="KW-1185">Reference proteome</keyword>
<evidence type="ECO:0000256" key="1">
    <source>
        <dbReference type="SAM" id="MobiDB-lite"/>
    </source>
</evidence>
<feature type="compositionally biased region" description="Basic residues" evidence="1">
    <location>
        <begin position="138"/>
        <end position="148"/>
    </location>
</feature>
<evidence type="ECO:0000313" key="2">
    <source>
        <dbReference type="EMBL" id="BCI86747.1"/>
    </source>
</evidence>
<feature type="region of interest" description="Disordered" evidence="1">
    <location>
        <begin position="120"/>
        <end position="166"/>
    </location>
</feature>
<protein>
    <recommendedName>
        <fullName evidence="4">PPE family protein</fullName>
    </recommendedName>
</protein>
<sequence length="200" mass="20694">MGALTPQIVALSLEYYGQMWPRNAAAGAAYGAALRAVAAAIMVPFPRRWRGITGCRGGGVAETAAISAAGATLQAGEQGAHALIPGNSRCRDGGWAGGAVGRLGLSVGVSEWCLGGHARRGSDVSPGAAASDGDVRPGRTRRRSRRPQPSHPGVGFSAAQRGDAEPCWHPVPASRIGSRNRWCGQRLSGCGLHQLHPAYR</sequence>
<accession>A0A7G1I702</accession>
<evidence type="ECO:0008006" key="4">
    <source>
        <dbReference type="Google" id="ProtNLM"/>
    </source>
</evidence>
<organism evidence="2 3">
    <name type="scientific">Mycobacterium kansasii</name>
    <dbReference type="NCBI Taxonomy" id="1768"/>
    <lineage>
        <taxon>Bacteria</taxon>
        <taxon>Bacillati</taxon>
        <taxon>Actinomycetota</taxon>
        <taxon>Actinomycetes</taxon>
        <taxon>Mycobacteriales</taxon>
        <taxon>Mycobacteriaceae</taxon>
        <taxon>Mycobacterium</taxon>
    </lineage>
</organism>
<dbReference type="AlphaFoldDB" id="A0A7G1I702"/>
<evidence type="ECO:0000313" key="3">
    <source>
        <dbReference type="Proteomes" id="UP000516380"/>
    </source>
</evidence>